<protein>
    <recommendedName>
        <fullName evidence="8 9">Triosephosphate isomerase</fullName>
        <shortName evidence="8">TIM</shortName>
        <shortName evidence="8">TPI</shortName>
        <ecNumber evidence="8 9">5.3.1.1</ecNumber>
    </recommendedName>
    <alternativeName>
        <fullName evidence="8">Triose-phosphate isomerase</fullName>
    </alternativeName>
</protein>
<dbReference type="InterPro" id="IPR022896">
    <property type="entry name" value="TrioseP_Isoase_bac/euk"/>
</dbReference>
<dbReference type="EMBL" id="BMXP01000001">
    <property type="protein sequence ID" value="GGW77293.1"/>
    <property type="molecule type" value="Genomic_DNA"/>
</dbReference>
<accession>A0A918MWV3</accession>
<comment type="caution">
    <text evidence="10">The sequence shown here is derived from an EMBL/GenBank/DDBJ whole genome shotgun (WGS) entry which is preliminary data.</text>
</comment>
<keyword evidence="4 8" id="KW-0312">Gluconeogenesis</keyword>
<dbReference type="InterPro" id="IPR020861">
    <property type="entry name" value="Triosephosphate_isomerase_AS"/>
</dbReference>
<evidence type="ECO:0000256" key="3">
    <source>
        <dbReference type="ARBA" id="ARBA00007422"/>
    </source>
</evidence>
<dbReference type="AlphaFoldDB" id="A0A918MWV3"/>
<dbReference type="EC" id="5.3.1.1" evidence="8 9"/>
<dbReference type="InterPro" id="IPR013785">
    <property type="entry name" value="Aldolase_TIM"/>
</dbReference>
<sequence>MNGSLALAEEFCTAMKGTSIEAVDVVLCPPYPFLTSMTDSAFALGAQNVSAQKNGAHTGEVSADMLKQCGCEYVIVGHSERRQDQGESSESVAGKALAALRAGLTPVICVGEPLDVREKDGVNQYIADQLAPVLETLNSEDLKQCVLAYEPIWAIGTGKTASPEQAQAVHAFIRKQVSEKGAKDVRIVYGGSVKPDNAATLFAQQDIDGGLIGGASLKVDDFVAICQAAN</sequence>
<evidence type="ECO:0000256" key="4">
    <source>
        <dbReference type="ARBA" id="ARBA00022432"/>
    </source>
</evidence>
<comment type="pathway">
    <text evidence="8 9">Carbohydrate biosynthesis; gluconeogenesis.</text>
</comment>
<dbReference type="GO" id="GO:0006096">
    <property type="term" value="P:glycolytic process"/>
    <property type="evidence" value="ECO:0007669"/>
    <property type="project" value="UniProtKB-UniRule"/>
</dbReference>
<keyword evidence="7 8" id="KW-0413">Isomerase</keyword>
<dbReference type="Proteomes" id="UP000631300">
    <property type="component" value="Unassembled WGS sequence"/>
</dbReference>
<reference evidence="10" key="2">
    <citation type="submission" date="2020-09" db="EMBL/GenBank/DDBJ databases">
        <authorList>
            <person name="Sun Q."/>
            <person name="Kim S."/>
        </authorList>
    </citation>
    <scope>NUCLEOTIDE SEQUENCE</scope>
    <source>
        <strain evidence="10">KCTC 22164</strain>
    </source>
</reference>
<comment type="caution">
    <text evidence="8">Lacks conserved residue(s) required for the propagation of feature annotation.</text>
</comment>
<keyword evidence="5 8" id="KW-0963">Cytoplasm</keyword>
<evidence type="ECO:0000256" key="5">
    <source>
        <dbReference type="ARBA" id="ARBA00022490"/>
    </source>
</evidence>
<dbReference type="GO" id="GO:0006094">
    <property type="term" value="P:gluconeogenesis"/>
    <property type="evidence" value="ECO:0007669"/>
    <property type="project" value="UniProtKB-UniRule"/>
</dbReference>
<evidence type="ECO:0000256" key="2">
    <source>
        <dbReference type="ARBA" id="ARBA00004939"/>
    </source>
</evidence>
<evidence type="ECO:0000256" key="8">
    <source>
        <dbReference type="HAMAP-Rule" id="MF_00147"/>
    </source>
</evidence>
<dbReference type="FunFam" id="3.20.20.70:FF:000016">
    <property type="entry name" value="Triosephosphate isomerase"/>
    <property type="match status" value="1"/>
</dbReference>
<evidence type="ECO:0000256" key="1">
    <source>
        <dbReference type="ARBA" id="ARBA00004680"/>
    </source>
</evidence>
<comment type="pathway">
    <text evidence="1 8 9">Carbohydrate degradation; glycolysis; D-glyceraldehyde 3-phosphate from glycerone phosphate: step 1/1.</text>
</comment>
<comment type="function">
    <text evidence="8">Involved in the gluconeogenesis. Catalyzes stereospecifically the conversion of dihydroxyacetone phosphate (DHAP) to D-glyceraldehyde-3-phosphate (G3P).</text>
</comment>
<dbReference type="PROSITE" id="PS51440">
    <property type="entry name" value="TIM_2"/>
    <property type="match status" value="1"/>
</dbReference>
<feature type="binding site" evidence="8">
    <location>
        <position position="192"/>
    </location>
    <ligand>
        <name>substrate</name>
    </ligand>
</feature>
<dbReference type="GO" id="GO:0046166">
    <property type="term" value="P:glyceraldehyde-3-phosphate biosynthetic process"/>
    <property type="evidence" value="ECO:0007669"/>
    <property type="project" value="TreeGrafter"/>
</dbReference>
<dbReference type="PANTHER" id="PTHR21139:SF42">
    <property type="entry name" value="TRIOSEPHOSPHATE ISOMERASE"/>
    <property type="match status" value="1"/>
</dbReference>
<feature type="active site" description="Electrophile" evidence="8">
    <location>
        <position position="78"/>
    </location>
</feature>
<dbReference type="NCBIfam" id="TIGR00419">
    <property type="entry name" value="tim"/>
    <property type="match status" value="1"/>
</dbReference>
<dbReference type="GO" id="GO:0004807">
    <property type="term" value="F:triose-phosphate isomerase activity"/>
    <property type="evidence" value="ECO:0007669"/>
    <property type="project" value="UniProtKB-UniRule"/>
</dbReference>
<dbReference type="SUPFAM" id="SSF51351">
    <property type="entry name" value="Triosephosphate isomerase (TIM)"/>
    <property type="match status" value="1"/>
</dbReference>
<dbReference type="Pfam" id="PF00121">
    <property type="entry name" value="TIM"/>
    <property type="match status" value="1"/>
</dbReference>
<comment type="similarity">
    <text evidence="3 8 9">Belongs to the triosephosphate isomerase family.</text>
</comment>
<evidence type="ECO:0000256" key="6">
    <source>
        <dbReference type="ARBA" id="ARBA00023152"/>
    </source>
</evidence>
<dbReference type="HAMAP" id="MF_00147_B">
    <property type="entry name" value="TIM_B"/>
    <property type="match status" value="1"/>
</dbReference>
<dbReference type="GO" id="GO:0005829">
    <property type="term" value="C:cytosol"/>
    <property type="evidence" value="ECO:0007669"/>
    <property type="project" value="TreeGrafter"/>
</dbReference>
<keyword evidence="11" id="KW-1185">Reference proteome</keyword>
<evidence type="ECO:0000313" key="10">
    <source>
        <dbReference type="EMBL" id="GGW77293.1"/>
    </source>
</evidence>
<comment type="pathway">
    <text evidence="2">Carbohydrate metabolism; erythritol degradation.</text>
</comment>
<feature type="active site" description="Proton acceptor" evidence="8">
    <location>
        <position position="150"/>
    </location>
</feature>
<dbReference type="PANTHER" id="PTHR21139">
    <property type="entry name" value="TRIOSEPHOSPHATE ISOMERASE"/>
    <property type="match status" value="1"/>
</dbReference>
<comment type="subcellular location">
    <subcellularLocation>
        <location evidence="8 9">Cytoplasm</location>
    </subcellularLocation>
</comment>
<feature type="binding site" evidence="8">
    <location>
        <position position="156"/>
    </location>
    <ligand>
        <name>substrate</name>
    </ligand>
</feature>
<dbReference type="PROSITE" id="PS00171">
    <property type="entry name" value="TIM_1"/>
    <property type="match status" value="1"/>
</dbReference>
<evidence type="ECO:0000256" key="7">
    <source>
        <dbReference type="ARBA" id="ARBA00023235"/>
    </source>
</evidence>
<comment type="subunit">
    <text evidence="8 9">Homodimer.</text>
</comment>
<dbReference type="InterPro" id="IPR035990">
    <property type="entry name" value="TIM_sf"/>
</dbReference>
<dbReference type="InterPro" id="IPR000652">
    <property type="entry name" value="Triosephosphate_isomerase"/>
</dbReference>
<dbReference type="Gene3D" id="3.20.20.70">
    <property type="entry name" value="Aldolase class I"/>
    <property type="match status" value="1"/>
</dbReference>
<reference evidence="10" key="1">
    <citation type="journal article" date="2014" name="Int. J. Syst. Evol. Microbiol.">
        <title>Complete genome sequence of Corynebacterium casei LMG S-19264T (=DSM 44701T), isolated from a smear-ripened cheese.</title>
        <authorList>
            <consortium name="US DOE Joint Genome Institute (JGI-PGF)"/>
            <person name="Walter F."/>
            <person name="Albersmeier A."/>
            <person name="Kalinowski J."/>
            <person name="Ruckert C."/>
        </authorList>
    </citation>
    <scope>NUCLEOTIDE SEQUENCE</scope>
    <source>
        <strain evidence="10">KCTC 22164</strain>
    </source>
</reference>
<name>A0A918MWV3_9ALTE</name>
<comment type="catalytic activity">
    <reaction evidence="8 9">
        <text>D-glyceraldehyde 3-phosphate = dihydroxyacetone phosphate</text>
        <dbReference type="Rhea" id="RHEA:18585"/>
        <dbReference type="ChEBI" id="CHEBI:57642"/>
        <dbReference type="ChEBI" id="CHEBI:59776"/>
        <dbReference type="EC" id="5.3.1.1"/>
    </reaction>
</comment>
<keyword evidence="6 8" id="KW-0324">Glycolysis</keyword>
<evidence type="ECO:0000256" key="9">
    <source>
        <dbReference type="RuleBase" id="RU363013"/>
    </source>
</evidence>
<dbReference type="GO" id="GO:0019563">
    <property type="term" value="P:glycerol catabolic process"/>
    <property type="evidence" value="ECO:0007669"/>
    <property type="project" value="TreeGrafter"/>
</dbReference>
<gene>
    <name evidence="8 10" type="primary">tpiA</name>
    <name evidence="10" type="ORF">GCM10007391_07810</name>
</gene>
<organism evidence="10 11">
    <name type="scientific">Alteromonas halophila</name>
    <dbReference type="NCBI Taxonomy" id="516698"/>
    <lineage>
        <taxon>Bacteria</taxon>
        <taxon>Pseudomonadati</taxon>
        <taxon>Pseudomonadota</taxon>
        <taxon>Gammaproteobacteria</taxon>
        <taxon>Alteromonadales</taxon>
        <taxon>Alteromonadaceae</taxon>
        <taxon>Alteromonas/Salinimonas group</taxon>
        <taxon>Alteromonas</taxon>
    </lineage>
</organism>
<feature type="binding site" evidence="8">
    <location>
        <begin position="213"/>
        <end position="214"/>
    </location>
    <ligand>
        <name>substrate</name>
    </ligand>
</feature>
<evidence type="ECO:0000313" key="11">
    <source>
        <dbReference type="Proteomes" id="UP000631300"/>
    </source>
</evidence>
<dbReference type="CDD" id="cd00311">
    <property type="entry name" value="TIM"/>
    <property type="match status" value="1"/>
</dbReference>
<proteinExistence type="inferred from homology"/>